<name>A0ACB9MNG0_9MYRT</name>
<reference evidence="2" key="1">
    <citation type="journal article" date="2023" name="Front. Plant Sci.">
        <title>Chromosomal-level genome assembly of Melastoma candidum provides insights into trichome evolution.</title>
        <authorList>
            <person name="Zhong Y."/>
            <person name="Wu W."/>
            <person name="Sun C."/>
            <person name="Zou P."/>
            <person name="Liu Y."/>
            <person name="Dai S."/>
            <person name="Zhou R."/>
        </authorList>
    </citation>
    <scope>NUCLEOTIDE SEQUENCE [LARGE SCALE GENOMIC DNA]</scope>
</reference>
<sequence>MQARWDRQTCYQEFAAEIKKGLSSIPGSLTSSKLSEGVASSLILLSGNSRPPNTTPLDAPGHRDRNLSG</sequence>
<dbReference type="EMBL" id="CM042888">
    <property type="protein sequence ID" value="KAI4324964.1"/>
    <property type="molecule type" value="Genomic_DNA"/>
</dbReference>
<comment type="caution">
    <text evidence="1">The sequence shown here is derived from an EMBL/GenBank/DDBJ whole genome shotgun (WGS) entry which is preliminary data.</text>
</comment>
<evidence type="ECO:0000313" key="2">
    <source>
        <dbReference type="Proteomes" id="UP001057402"/>
    </source>
</evidence>
<dbReference type="Proteomes" id="UP001057402">
    <property type="component" value="Chromosome 9"/>
</dbReference>
<gene>
    <name evidence="1" type="ORF">MLD38_030404</name>
</gene>
<keyword evidence="2" id="KW-1185">Reference proteome</keyword>
<evidence type="ECO:0000313" key="1">
    <source>
        <dbReference type="EMBL" id="KAI4324964.1"/>
    </source>
</evidence>
<accession>A0ACB9MNG0</accession>
<organism evidence="1 2">
    <name type="scientific">Melastoma candidum</name>
    <dbReference type="NCBI Taxonomy" id="119954"/>
    <lineage>
        <taxon>Eukaryota</taxon>
        <taxon>Viridiplantae</taxon>
        <taxon>Streptophyta</taxon>
        <taxon>Embryophyta</taxon>
        <taxon>Tracheophyta</taxon>
        <taxon>Spermatophyta</taxon>
        <taxon>Magnoliopsida</taxon>
        <taxon>eudicotyledons</taxon>
        <taxon>Gunneridae</taxon>
        <taxon>Pentapetalae</taxon>
        <taxon>rosids</taxon>
        <taxon>malvids</taxon>
        <taxon>Myrtales</taxon>
        <taxon>Melastomataceae</taxon>
        <taxon>Melastomatoideae</taxon>
        <taxon>Melastomateae</taxon>
        <taxon>Melastoma</taxon>
    </lineage>
</organism>
<proteinExistence type="predicted"/>
<protein>
    <submittedName>
        <fullName evidence="1">Uncharacterized protein</fullName>
    </submittedName>
</protein>